<dbReference type="AlphaFoldDB" id="A0A4Y1QQV8"/>
<feature type="domain" description="Reverse transcriptase Ty1/copia-type" evidence="1">
    <location>
        <begin position="94"/>
        <end position="150"/>
    </location>
</feature>
<proteinExistence type="predicted"/>
<reference evidence="2" key="1">
    <citation type="journal article" date="2019" name="Science">
        <title>Mutation of a bHLH transcription factor allowed almond domestication.</title>
        <authorList>
            <person name="Sanchez-Perez R."/>
            <person name="Pavan S."/>
            <person name="Mazzeo R."/>
            <person name="Moldovan C."/>
            <person name="Aiese Cigliano R."/>
            <person name="Del Cueto J."/>
            <person name="Ricciardi F."/>
            <person name="Lotti C."/>
            <person name="Ricciardi L."/>
            <person name="Dicenta F."/>
            <person name="Lopez-Marques R.L."/>
            <person name="Lindberg Moller B."/>
        </authorList>
    </citation>
    <scope>NUCLEOTIDE SEQUENCE</scope>
</reference>
<organism evidence="2">
    <name type="scientific">Prunus dulcis</name>
    <name type="common">Almond</name>
    <name type="synonym">Amygdalus dulcis</name>
    <dbReference type="NCBI Taxonomy" id="3755"/>
    <lineage>
        <taxon>Eukaryota</taxon>
        <taxon>Viridiplantae</taxon>
        <taxon>Streptophyta</taxon>
        <taxon>Embryophyta</taxon>
        <taxon>Tracheophyta</taxon>
        <taxon>Spermatophyta</taxon>
        <taxon>Magnoliopsida</taxon>
        <taxon>eudicotyledons</taxon>
        <taxon>Gunneridae</taxon>
        <taxon>Pentapetalae</taxon>
        <taxon>rosids</taxon>
        <taxon>fabids</taxon>
        <taxon>Rosales</taxon>
        <taxon>Rosaceae</taxon>
        <taxon>Amygdaloideae</taxon>
        <taxon>Amygdaleae</taxon>
        <taxon>Prunus</taxon>
    </lineage>
</organism>
<accession>A0A4Y1QQV8</accession>
<dbReference type="Pfam" id="PF07727">
    <property type="entry name" value="RVT_2"/>
    <property type="match status" value="1"/>
</dbReference>
<dbReference type="EMBL" id="AP019297">
    <property type="protein sequence ID" value="BBG94219.1"/>
    <property type="molecule type" value="Genomic_DNA"/>
</dbReference>
<dbReference type="PANTHER" id="PTHR11439">
    <property type="entry name" value="GAG-POL-RELATED RETROTRANSPOSON"/>
    <property type="match status" value="1"/>
</dbReference>
<name>A0A4Y1QQV8_PRUDU</name>
<protein>
    <recommendedName>
        <fullName evidence="1">Reverse transcriptase Ty1/copia-type domain-containing protein</fullName>
    </recommendedName>
</protein>
<evidence type="ECO:0000313" key="2">
    <source>
        <dbReference type="EMBL" id="BBG94219.1"/>
    </source>
</evidence>
<gene>
    <name evidence="2" type="ORF">Prudu_002446</name>
</gene>
<evidence type="ECO:0000259" key="1">
    <source>
        <dbReference type="Pfam" id="PF07727"/>
    </source>
</evidence>
<dbReference type="PANTHER" id="PTHR11439:SF483">
    <property type="entry name" value="PEPTIDE SYNTHASE GLIP-LIKE, PUTATIVE (AFU_ORTHOLOGUE AFUA_3G12920)-RELATED"/>
    <property type="match status" value="1"/>
</dbReference>
<sequence>MLLMEMAQSKTIRFAWLQKDILNNHELTKVYQLDVKSTILNGELEEELEASAKSLEQKIDHYFQQTRFIRSLSEPSLYLKKEGTHDFLILCFISFHKNMMKEYEMTNLCTTRYFLGIQVQQSDERIFISQEKYAENLLKKFNMLKSIPMDTASIYRSVATDIVHDASVVSRFMSDPSNHHFAAVKRILEYIQGTKRYGIRYTQDKEAQLVGYTDSGWAGAIDD</sequence>
<dbReference type="InterPro" id="IPR013103">
    <property type="entry name" value="RVT_2"/>
</dbReference>